<reference evidence="3" key="2">
    <citation type="submission" date="2022-01" db="EMBL/GenBank/DDBJ databases">
        <authorList>
            <person name="Zivanovic Y."/>
            <person name="Moreira D."/>
            <person name="Lopez-Garcia P."/>
        </authorList>
    </citation>
    <scope>NUCLEOTIDE SEQUENCE</scope>
    <source>
        <strain evidence="3">G9</strain>
    </source>
</reference>
<dbReference type="SUPFAM" id="SSF53300">
    <property type="entry name" value="vWA-like"/>
    <property type="match status" value="1"/>
</dbReference>
<dbReference type="InterPro" id="IPR002035">
    <property type="entry name" value="VWF_A"/>
</dbReference>
<name>A0ABT6EZW7_9SYNE</name>
<feature type="transmembrane region" description="Helical" evidence="1">
    <location>
        <begin position="233"/>
        <end position="253"/>
    </location>
</feature>
<protein>
    <submittedName>
        <fullName evidence="3">VWA domain-containing protein</fullName>
    </submittedName>
</protein>
<dbReference type="Gene3D" id="3.40.50.410">
    <property type="entry name" value="von Willebrand factor, type A domain"/>
    <property type="match status" value="1"/>
</dbReference>
<evidence type="ECO:0000259" key="2">
    <source>
        <dbReference type="PROSITE" id="PS50234"/>
    </source>
</evidence>
<evidence type="ECO:0000256" key="1">
    <source>
        <dbReference type="SAM" id="Phobius"/>
    </source>
</evidence>
<dbReference type="CDD" id="cd00198">
    <property type="entry name" value="vWFA"/>
    <property type="match status" value="1"/>
</dbReference>
<dbReference type="PROSITE" id="PS50234">
    <property type="entry name" value="VWFA"/>
    <property type="match status" value="1"/>
</dbReference>
<dbReference type="InterPro" id="IPR036465">
    <property type="entry name" value="vWFA_dom_sf"/>
</dbReference>
<evidence type="ECO:0000313" key="4">
    <source>
        <dbReference type="Proteomes" id="UP001154265"/>
    </source>
</evidence>
<sequence>MMHGRRRQLWHDPHFQIPLILLVGCLILALLFSVVGLGRPNVAVVLSLDLSGSTFNNNINTFNQPGTIVAQEVTAAKDYILKNNEVLRQPNYIMIHGFGRNVVYLTPQFHTNPDVLISQLDQALSRADLLPQVDPDGTNLTGAIAAATDQLRQVPNRCRELLLVTDGEAAIDPAVITEAKEHRVKINAIVIGSRAPELESAVLQTGGHYQGGEVNRLNEFVVTDFFERFNTNYRWLIFWLGLAWICLMWVWVMPLDRWLLQGLFQLPMNLSGKIAVFHAVTWTVITPLILWRFPGWPFLGYC</sequence>
<evidence type="ECO:0000313" key="3">
    <source>
        <dbReference type="EMBL" id="MDG2991125.1"/>
    </source>
</evidence>
<feature type="domain" description="VWFA" evidence="2">
    <location>
        <begin position="43"/>
        <end position="229"/>
    </location>
</feature>
<accession>A0ABT6EZW7</accession>
<reference evidence="3" key="1">
    <citation type="journal article" date="2022" name="Genome Biol. Evol.">
        <title>A New Gene Family Diagnostic for Intracellular Biomineralization of Amorphous Ca Carbonates by Cyanobacteria.</title>
        <authorList>
            <person name="Benzerara K."/>
            <person name="Duprat E."/>
            <person name="Bitard-Feildel T."/>
            <person name="Caumes G."/>
            <person name="Cassier-Chauvat C."/>
            <person name="Chauvat F."/>
            <person name="Dezi M."/>
            <person name="Diop S.I."/>
            <person name="Gaschignard G."/>
            <person name="Gorgen S."/>
            <person name="Gugger M."/>
            <person name="Lopez-Garcia P."/>
            <person name="Millet M."/>
            <person name="Skouri-Panet F."/>
            <person name="Moreira D."/>
            <person name="Callebaut I."/>
        </authorList>
    </citation>
    <scope>NUCLEOTIDE SEQUENCE</scope>
    <source>
        <strain evidence="3">G9</strain>
    </source>
</reference>
<dbReference type="PROSITE" id="PS51257">
    <property type="entry name" value="PROKAR_LIPOPROTEIN"/>
    <property type="match status" value="1"/>
</dbReference>
<keyword evidence="1" id="KW-1133">Transmembrane helix</keyword>
<dbReference type="EMBL" id="JAKKUT010000002">
    <property type="protein sequence ID" value="MDG2991125.1"/>
    <property type="molecule type" value="Genomic_DNA"/>
</dbReference>
<comment type="caution">
    <text evidence="3">The sequence shown here is derived from an EMBL/GenBank/DDBJ whole genome shotgun (WGS) entry which is preliminary data.</text>
</comment>
<dbReference type="RefSeq" id="WP_277867006.1">
    <property type="nucleotide sequence ID" value="NZ_JAKKUT010000002.1"/>
</dbReference>
<proteinExistence type="predicted"/>
<keyword evidence="1" id="KW-0472">Membrane</keyword>
<gene>
    <name evidence="3" type="ORF">L3556_09325</name>
</gene>
<dbReference type="Proteomes" id="UP001154265">
    <property type="component" value="Unassembled WGS sequence"/>
</dbReference>
<organism evidence="3 4">
    <name type="scientific">Candidatus Synechococcus calcipolaris G9</name>
    <dbReference type="NCBI Taxonomy" id="1497997"/>
    <lineage>
        <taxon>Bacteria</taxon>
        <taxon>Bacillati</taxon>
        <taxon>Cyanobacteriota</taxon>
        <taxon>Cyanophyceae</taxon>
        <taxon>Synechococcales</taxon>
        <taxon>Synechococcaceae</taxon>
        <taxon>Synechococcus</taxon>
    </lineage>
</organism>
<keyword evidence="1" id="KW-0812">Transmembrane</keyword>
<keyword evidence="4" id="KW-1185">Reference proteome</keyword>
<feature type="transmembrane region" description="Helical" evidence="1">
    <location>
        <begin position="274"/>
        <end position="293"/>
    </location>
</feature>